<dbReference type="Gene3D" id="3.40.50.1220">
    <property type="entry name" value="TPP-binding domain"/>
    <property type="match status" value="1"/>
</dbReference>
<feature type="domain" description="Thiamine pyrophosphate enzyme N-terminal TPP-binding" evidence="6">
    <location>
        <begin position="10"/>
        <end position="128"/>
    </location>
</feature>
<dbReference type="CDD" id="cd07035">
    <property type="entry name" value="TPP_PYR_POX_like"/>
    <property type="match status" value="1"/>
</dbReference>
<accession>A0ABV5G6J8</accession>
<dbReference type="EMBL" id="JBHMFI010000001">
    <property type="protein sequence ID" value="MFB9074038.1"/>
    <property type="molecule type" value="Genomic_DNA"/>
</dbReference>
<dbReference type="RefSeq" id="WP_378040934.1">
    <property type="nucleotide sequence ID" value="NZ_JBHLWH010000021.1"/>
</dbReference>
<evidence type="ECO:0000256" key="1">
    <source>
        <dbReference type="ARBA" id="ARBA00007812"/>
    </source>
</evidence>
<dbReference type="InterPro" id="IPR012000">
    <property type="entry name" value="Thiamin_PyroP_enz_cen_dom"/>
</dbReference>
<proteinExistence type="inferred from homology"/>
<dbReference type="Pfam" id="PF00205">
    <property type="entry name" value="TPP_enzyme_M"/>
    <property type="match status" value="1"/>
</dbReference>
<dbReference type="InterPro" id="IPR045229">
    <property type="entry name" value="TPP_enz"/>
</dbReference>
<evidence type="ECO:0000313" key="8">
    <source>
        <dbReference type="Proteomes" id="UP001589575"/>
    </source>
</evidence>
<evidence type="ECO:0000259" key="6">
    <source>
        <dbReference type="Pfam" id="PF02776"/>
    </source>
</evidence>
<keyword evidence="8" id="KW-1185">Reference proteome</keyword>
<feature type="domain" description="Thiamine pyrophosphate enzyme TPP-binding" evidence="5">
    <location>
        <begin position="410"/>
        <end position="561"/>
    </location>
</feature>
<dbReference type="InterPro" id="IPR029035">
    <property type="entry name" value="DHS-like_NAD/FAD-binding_dom"/>
</dbReference>
<comment type="caution">
    <text evidence="7">The sequence shown here is derived from an EMBL/GenBank/DDBJ whole genome shotgun (WGS) entry which is preliminary data.</text>
</comment>
<dbReference type="Pfam" id="PF02776">
    <property type="entry name" value="TPP_enzyme_N"/>
    <property type="match status" value="1"/>
</dbReference>
<dbReference type="Pfam" id="PF02775">
    <property type="entry name" value="TPP_enzyme_C"/>
    <property type="match status" value="1"/>
</dbReference>
<evidence type="ECO:0000256" key="3">
    <source>
        <dbReference type="RuleBase" id="RU362132"/>
    </source>
</evidence>
<gene>
    <name evidence="7" type="ORF">ACFFX0_23720</name>
</gene>
<dbReference type="PANTHER" id="PTHR18968">
    <property type="entry name" value="THIAMINE PYROPHOSPHATE ENZYMES"/>
    <property type="match status" value="1"/>
</dbReference>
<organism evidence="7 8">
    <name type="scientific">Citricoccus parietis</name>
    <dbReference type="NCBI Taxonomy" id="592307"/>
    <lineage>
        <taxon>Bacteria</taxon>
        <taxon>Bacillati</taxon>
        <taxon>Actinomycetota</taxon>
        <taxon>Actinomycetes</taxon>
        <taxon>Micrococcales</taxon>
        <taxon>Micrococcaceae</taxon>
        <taxon>Citricoccus</taxon>
    </lineage>
</organism>
<reference evidence="7 8" key="1">
    <citation type="submission" date="2024-09" db="EMBL/GenBank/DDBJ databases">
        <authorList>
            <person name="Sun Q."/>
            <person name="Mori K."/>
        </authorList>
    </citation>
    <scope>NUCLEOTIDE SEQUENCE [LARGE SCALE GENOMIC DNA]</scope>
    <source>
        <strain evidence="7 8">CCM 7609</strain>
    </source>
</reference>
<feature type="domain" description="Thiamine pyrophosphate enzyme central" evidence="4">
    <location>
        <begin position="200"/>
        <end position="333"/>
    </location>
</feature>
<evidence type="ECO:0000256" key="2">
    <source>
        <dbReference type="ARBA" id="ARBA00023052"/>
    </source>
</evidence>
<sequence length="574" mass="60723">MTAHNSTRRNGGDLVIETLQALGARTVFGIPGQHALGLFDALSRSELRYVSSRVENNAAFAADGYARATGEVGVLFLSTGPGALTSLSGLQEAYATAVPMVVVASQIPLSGLGARRKGMLHQLDDQKASAQNVTKTQFSVHHPSGIPSAIQDAWAAAITVPQGPVWVEVPQDVLLGEVMVPPVEDALAVPYDHPPRQELIDEAVRWLATSRRTAIVAGGGVRRSTGDARRHLLRVAELLDAPVVCTPGGNSAFPHDHRLSLGSWVEDRHVTDLLEDAEVLLVVGSSLGEVTSNYFTLEPRGRLIQVDAEPRVLESNFPTLGVRADAGQALAAIAAALSAAFPGAQPGAEDPVRADWHGRSAAEVVAETNRRVEARLDGQELSRERRFLADIRAAVPAEMQTYWDMTIAAYWGWNCWDAQSGEFHSAQGAGGLGYAFPAAIGGAVGLADLADAPEAGAEDAAPGVLAVAGDGSAMYSIAELASAQQHGANVTWLIVDDGGYGILRDYMEEAFGQATATELYRPDFVALARSFGVPAEEVPVEEVGPALTRAFERPGPAVVVVRTLLRMWAPSHLG</sequence>
<dbReference type="Proteomes" id="UP001589575">
    <property type="component" value="Unassembled WGS sequence"/>
</dbReference>
<evidence type="ECO:0000313" key="7">
    <source>
        <dbReference type="EMBL" id="MFB9074038.1"/>
    </source>
</evidence>
<dbReference type="Gene3D" id="3.40.50.970">
    <property type="match status" value="2"/>
</dbReference>
<evidence type="ECO:0000259" key="5">
    <source>
        <dbReference type="Pfam" id="PF02775"/>
    </source>
</evidence>
<dbReference type="InterPro" id="IPR012001">
    <property type="entry name" value="Thiamin_PyroP_enz_TPP-bd_dom"/>
</dbReference>
<dbReference type="CDD" id="cd00568">
    <property type="entry name" value="TPP_enzymes"/>
    <property type="match status" value="1"/>
</dbReference>
<dbReference type="PANTHER" id="PTHR18968:SF167">
    <property type="entry name" value="ACETOLACTATE SYNTHASE LARGE SUBUNIT ILVB2-RELATED"/>
    <property type="match status" value="1"/>
</dbReference>
<protein>
    <submittedName>
        <fullName evidence="7">Thiamine pyrophosphate-binding protein</fullName>
    </submittedName>
</protein>
<evidence type="ECO:0000259" key="4">
    <source>
        <dbReference type="Pfam" id="PF00205"/>
    </source>
</evidence>
<dbReference type="SUPFAM" id="SSF52518">
    <property type="entry name" value="Thiamin diphosphate-binding fold (THDP-binding)"/>
    <property type="match status" value="2"/>
</dbReference>
<comment type="similarity">
    <text evidence="1 3">Belongs to the TPP enzyme family.</text>
</comment>
<dbReference type="InterPro" id="IPR011766">
    <property type="entry name" value="TPP_enzyme_TPP-bd"/>
</dbReference>
<name>A0ABV5G6J8_9MICC</name>
<dbReference type="SUPFAM" id="SSF52467">
    <property type="entry name" value="DHS-like NAD/FAD-binding domain"/>
    <property type="match status" value="1"/>
</dbReference>
<dbReference type="InterPro" id="IPR029061">
    <property type="entry name" value="THDP-binding"/>
</dbReference>
<keyword evidence="2 3" id="KW-0786">Thiamine pyrophosphate</keyword>